<organism evidence="2 3">
    <name type="scientific">Algivirga pacifica</name>
    <dbReference type="NCBI Taxonomy" id="1162670"/>
    <lineage>
        <taxon>Bacteria</taxon>
        <taxon>Pseudomonadati</taxon>
        <taxon>Bacteroidota</taxon>
        <taxon>Cytophagia</taxon>
        <taxon>Cytophagales</taxon>
        <taxon>Flammeovirgaceae</taxon>
        <taxon>Algivirga</taxon>
    </lineage>
</organism>
<proteinExistence type="predicted"/>
<evidence type="ECO:0000259" key="1">
    <source>
        <dbReference type="PROSITE" id="PS50172"/>
    </source>
</evidence>
<sequence>MNPNQTDNYNQYTIKSEADKAINTLKGLLGGIAIDGIIEDQELVELQEWCVSNNTLAKRKPFKEFFDYIQELVKTKDDRPEIIQDVQWLCNQVQGNSKYYDRITAKLQLLEGLCHGILADGKITDQEILGLQKWLDTDEELLTYYPYDEMKSLLLSILSDGIIEKSERDMLTAFLLQFVKITNSNISDELKHNTFDINIFSICTHDPFVEFEGKTFCLTGRSDQFTKEQFQQLVEEMGGYYSSEFNGQVDYLIVADGGNSNWAFSCYGRKVESAMKMREKGNTVSIMHEYDFLDHCEGET</sequence>
<protein>
    <recommendedName>
        <fullName evidence="1">BRCT domain-containing protein</fullName>
    </recommendedName>
</protein>
<gene>
    <name evidence="2" type="ORF">GCM10023331_30020</name>
</gene>
<dbReference type="CDD" id="cd17748">
    <property type="entry name" value="BRCT_DNA_ligase_like"/>
    <property type="match status" value="1"/>
</dbReference>
<dbReference type="RefSeq" id="WP_345373223.1">
    <property type="nucleotide sequence ID" value="NZ_BAABJX010000046.1"/>
</dbReference>
<dbReference type="InterPro" id="IPR001357">
    <property type="entry name" value="BRCT_dom"/>
</dbReference>
<dbReference type="SUPFAM" id="SSF52113">
    <property type="entry name" value="BRCT domain"/>
    <property type="match status" value="1"/>
</dbReference>
<feature type="domain" description="BRCT" evidence="1">
    <location>
        <begin position="211"/>
        <end position="289"/>
    </location>
</feature>
<dbReference type="Proteomes" id="UP001500298">
    <property type="component" value="Unassembled WGS sequence"/>
</dbReference>
<reference evidence="3" key="1">
    <citation type="journal article" date="2019" name="Int. J. Syst. Evol. Microbiol.">
        <title>The Global Catalogue of Microorganisms (GCM) 10K type strain sequencing project: providing services to taxonomists for standard genome sequencing and annotation.</title>
        <authorList>
            <consortium name="The Broad Institute Genomics Platform"/>
            <consortium name="The Broad Institute Genome Sequencing Center for Infectious Disease"/>
            <person name="Wu L."/>
            <person name="Ma J."/>
        </authorList>
    </citation>
    <scope>NUCLEOTIDE SEQUENCE [LARGE SCALE GENOMIC DNA]</scope>
    <source>
        <strain evidence="3">JCM 18326</strain>
    </source>
</reference>
<dbReference type="PROSITE" id="PS50172">
    <property type="entry name" value="BRCT"/>
    <property type="match status" value="1"/>
</dbReference>
<dbReference type="Gene3D" id="3.40.50.10190">
    <property type="entry name" value="BRCT domain"/>
    <property type="match status" value="1"/>
</dbReference>
<dbReference type="InterPro" id="IPR036420">
    <property type="entry name" value="BRCT_dom_sf"/>
</dbReference>
<comment type="caution">
    <text evidence="2">The sequence shown here is derived from an EMBL/GenBank/DDBJ whole genome shotgun (WGS) entry which is preliminary data.</text>
</comment>
<evidence type="ECO:0000313" key="3">
    <source>
        <dbReference type="Proteomes" id="UP001500298"/>
    </source>
</evidence>
<name>A0ABP9DGC4_9BACT</name>
<evidence type="ECO:0000313" key="2">
    <source>
        <dbReference type="EMBL" id="GAA4842967.1"/>
    </source>
</evidence>
<dbReference type="EMBL" id="BAABJX010000046">
    <property type="protein sequence ID" value="GAA4842967.1"/>
    <property type="molecule type" value="Genomic_DNA"/>
</dbReference>
<keyword evidence="3" id="KW-1185">Reference proteome</keyword>
<accession>A0ABP9DGC4</accession>
<dbReference type="Pfam" id="PF00533">
    <property type="entry name" value="BRCT"/>
    <property type="match status" value="1"/>
</dbReference>